<keyword evidence="10 13" id="KW-0066">ATP synthesis</keyword>
<feature type="transmembrane region" description="Helical" evidence="13">
    <location>
        <begin position="12"/>
        <end position="36"/>
    </location>
</feature>
<dbReference type="PANTHER" id="PTHR33445:SF1">
    <property type="entry name" value="ATP SYNTHASE SUBUNIT B"/>
    <property type="match status" value="1"/>
</dbReference>
<evidence type="ECO:0000256" key="14">
    <source>
        <dbReference type="RuleBase" id="RU003848"/>
    </source>
</evidence>
<dbReference type="InterPro" id="IPR028987">
    <property type="entry name" value="ATP_synth_B-like_membr_sf"/>
</dbReference>
<comment type="subcellular location">
    <subcellularLocation>
        <location evidence="13">Cell membrane</location>
        <topology evidence="13">Single-pass membrane protein</topology>
    </subcellularLocation>
    <subcellularLocation>
        <location evidence="12">Endomembrane system</location>
        <topology evidence="12">Single-pass membrane protein</topology>
    </subcellularLocation>
</comment>
<keyword evidence="4 13" id="KW-0138">CF(0)</keyword>
<sequence>MFSNLIVGASEAYLGDSLFVLVVFIILVALVGKFAFGPVSKMMQARSDKITNDLDNAAQSREDAAKLAAQRATELKNSKSEAVEIVNTAKQNGEKQREGMVTLAQEEVQTLKQNAKKDIEQSRLDALNSARDDVAQLSIEIASKLIKKELSVTDQKSLINSYIEGLDKQNETR</sequence>
<dbReference type="GO" id="GO:0005886">
    <property type="term" value="C:plasma membrane"/>
    <property type="evidence" value="ECO:0007669"/>
    <property type="project" value="UniProtKB-SubCell"/>
</dbReference>
<accession>A0A1X7QK61</accession>
<evidence type="ECO:0000256" key="1">
    <source>
        <dbReference type="ARBA" id="ARBA00005513"/>
    </source>
</evidence>
<evidence type="ECO:0000256" key="9">
    <source>
        <dbReference type="ARBA" id="ARBA00023136"/>
    </source>
</evidence>
<name>A0A1X7QK61_LATCU</name>
<evidence type="ECO:0000256" key="13">
    <source>
        <dbReference type="HAMAP-Rule" id="MF_01398"/>
    </source>
</evidence>
<dbReference type="NCBIfam" id="TIGR01144">
    <property type="entry name" value="ATP_synt_b"/>
    <property type="match status" value="1"/>
</dbReference>
<evidence type="ECO:0000313" key="15">
    <source>
        <dbReference type="EMBL" id="ASN59985.1"/>
    </source>
</evidence>
<dbReference type="EMBL" id="CP022474">
    <property type="protein sequence ID" value="ASN59985.1"/>
    <property type="molecule type" value="Genomic_DNA"/>
</dbReference>
<evidence type="ECO:0000256" key="5">
    <source>
        <dbReference type="ARBA" id="ARBA00022692"/>
    </source>
</evidence>
<dbReference type="PANTHER" id="PTHR33445">
    <property type="entry name" value="ATP SYNTHASE SUBUNIT B', CHLOROPLASTIC"/>
    <property type="match status" value="1"/>
</dbReference>
<evidence type="ECO:0000256" key="11">
    <source>
        <dbReference type="ARBA" id="ARBA00025198"/>
    </source>
</evidence>
<keyword evidence="5 13" id="KW-0812">Transmembrane</keyword>
<dbReference type="RefSeq" id="WP_076787651.1">
    <property type="nucleotide sequence ID" value="NZ_CP022474.1"/>
</dbReference>
<gene>
    <name evidence="13 15" type="primary">atpF</name>
    <name evidence="15" type="ORF">CG419_04780</name>
</gene>
<dbReference type="InterPro" id="IPR005864">
    <property type="entry name" value="ATP_synth_F0_bsu_bac"/>
</dbReference>
<reference evidence="15 16" key="1">
    <citation type="submission" date="2017-07" db="EMBL/GenBank/DDBJ databases">
        <title>Lactobacillus curvatus MRS6 whole genome.</title>
        <authorList>
            <person name="Jans C."/>
            <person name="Lagler S."/>
            <person name="Lacroix C."/>
            <person name="Meile L."/>
            <person name="Stevens M.J.A."/>
        </authorList>
    </citation>
    <scope>NUCLEOTIDE SEQUENCE [LARGE SCALE GENOMIC DNA]</scope>
    <source>
        <strain evidence="15 16">MRS6</strain>
    </source>
</reference>
<evidence type="ECO:0000256" key="4">
    <source>
        <dbReference type="ARBA" id="ARBA00022547"/>
    </source>
</evidence>
<evidence type="ECO:0000256" key="2">
    <source>
        <dbReference type="ARBA" id="ARBA00022448"/>
    </source>
</evidence>
<keyword evidence="6 13" id="KW-0375">Hydrogen ion transport</keyword>
<evidence type="ECO:0000256" key="7">
    <source>
        <dbReference type="ARBA" id="ARBA00022989"/>
    </source>
</evidence>
<dbReference type="AlphaFoldDB" id="A0A1X7QK61"/>
<dbReference type="HAMAP" id="MF_01398">
    <property type="entry name" value="ATP_synth_b_bprime"/>
    <property type="match status" value="1"/>
</dbReference>
<dbReference type="GO" id="GO:0045259">
    <property type="term" value="C:proton-transporting ATP synthase complex"/>
    <property type="evidence" value="ECO:0007669"/>
    <property type="project" value="UniProtKB-KW"/>
</dbReference>
<keyword evidence="9 13" id="KW-0472">Membrane</keyword>
<evidence type="ECO:0000256" key="3">
    <source>
        <dbReference type="ARBA" id="ARBA00022475"/>
    </source>
</evidence>
<dbReference type="GO" id="GO:0046961">
    <property type="term" value="F:proton-transporting ATPase activity, rotational mechanism"/>
    <property type="evidence" value="ECO:0007669"/>
    <property type="project" value="TreeGrafter"/>
</dbReference>
<dbReference type="InterPro" id="IPR002146">
    <property type="entry name" value="ATP_synth_b/b'su_bac/chlpt"/>
</dbReference>
<dbReference type="GO" id="GO:0012505">
    <property type="term" value="C:endomembrane system"/>
    <property type="evidence" value="ECO:0007669"/>
    <property type="project" value="UniProtKB-SubCell"/>
</dbReference>
<comment type="similarity">
    <text evidence="1 13 14">Belongs to the ATPase B chain family.</text>
</comment>
<keyword evidence="2 13" id="KW-0813">Transport</keyword>
<dbReference type="InterPro" id="IPR050059">
    <property type="entry name" value="ATP_synthase_B_chain"/>
</dbReference>
<comment type="function">
    <text evidence="11 13">F(1)F(0) ATP synthase produces ATP from ADP in the presence of a proton or sodium gradient. F-type ATPases consist of two structural domains, F(1) containing the extramembraneous catalytic core and F(0) containing the membrane proton channel, linked together by a central stalk and a peripheral stalk. During catalysis, ATP synthesis in the catalytic domain of F(1) is coupled via a rotary mechanism of the central stalk subunits to proton translocation.</text>
</comment>
<keyword evidence="7 13" id="KW-1133">Transmembrane helix</keyword>
<evidence type="ECO:0000256" key="8">
    <source>
        <dbReference type="ARBA" id="ARBA00023065"/>
    </source>
</evidence>
<keyword evidence="3 13" id="KW-1003">Cell membrane</keyword>
<dbReference type="CDD" id="cd06503">
    <property type="entry name" value="ATP-synt_Fo_b"/>
    <property type="match status" value="1"/>
</dbReference>
<proteinExistence type="inferred from homology"/>
<dbReference type="Proteomes" id="UP000199749">
    <property type="component" value="Chromosome"/>
</dbReference>
<protein>
    <recommendedName>
        <fullName evidence="13">ATP synthase subunit b</fullName>
    </recommendedName>
    <alternativeName>
        <fullName evidence="13">ATP synthase F(0) sector subunit b</fullName>
    </alternativeName>
    <alternativeName>
        <fullName evidence="13">ATPase subunit I</fullName>
    </alternativeName>
    <alternativeName>
        <fullName evidence="13">F-type ATPase subunit b</fullName>
        <shortName evidence="13">F-ATPase subunit b</shortName>
    </alternativeName>
</protein>
<organism evidence="15 16">
    <name type="scientific">Latilactobacillus curvatus</name>
    <name type="common">Lactobacillus curvatus</name>
    <dbReference type="NCBI Taxonomy" id="28038"/>
    <lineage>
        <taxon>Bacteria</taxon>
        <taxon>Bacillati</taxon>
        <taxon>Bacillota</taxon>
        <taxon>Bacilli</taxon>
        <taxon>Lactobacillales</taxon>
        <taxon>Lactobacillaceae</taxon>
        <taxon>Latilactobacillus</taxon>
    </lineage>
</organism>
<comment type="function">
    <text evidence="13">Component of the F(0) channel, it forms part of the peripheral stalk, linking F(1) to F(0).</text>
</comment>
<dbReference type="Pfam" id="PF00430">
    <property type="entry name" value="ATP-synt_B"/>
    <property type="match status" value="1"/>
</dbReference>
<evidence type="ECO:0000313" key="16">
    <source>
        <dbReference type="Proteomes" id="UP000199749"/>
    </source>
</evidence>
<comment type="subunit">
    <text evidence="13">F-type ATPases have 2 components, F(1) - the catalytic core - and F(0) - the membrane proton channel. F(1) has five subunits: alpha(3), beta(3), gamma(1), delta(1), epsilon(1). F(0) has three main subunits: a(1), b(2) and c(10-14). The alpha and beta chains form an alternating ring which encloses part of the gamma chain. F(1) is attached to F(0) by a central stalk formed by the gamma and epsilon chains, while a peripheral stalk is formed by the delta and b chains.</text>
</comment>
<dbReference type="GO" id="GO:0046933">
    <property type="term" value="F:proton-transporting ATP synthase activity, rotational mechanism"/>
    <property type="evidence" value="ECO:0007669"/>
    <property type="project" value="UniProtKB-UniRule"/>
</dbReference>
<dbReference type="Gene3D" id="6.10.250.1580">
    <property type="match status" value="1"/>
</dbReference>
<dbReference type="SUPFAM" id="SSF81573">
    <property type="entry name" value="F1F0 ATP synthase subunit B, membrane domain"/>
    <property type="match status" value="1"/>
</dbReference>
<keyword evidence="8 13" id="KW-0406">Ion transport</keyword>
<evidence type="ECO:0000256" key="6">
    <source>
        <dbReference type="ARBA" id="ARBA00022781"/>
    </source>
</evidence>
<evidence type="ECO:0000256" key="10">
    <source>
        <dbReference type="ARBA" id="ARBA00023310"/>
    </source>
</evidence>
<evidence type="ECO:0000256" key="12">
    <source>
        <dbReference type="ARBA" id="ARBA00037847"/>
    </source>
</evidence>